<proteinExistence type="inferred from homology"/>
<dbReference type="NCBIfam" id="TIGR00367">
    <property type="entry name" value="calcium/sodium antiporter"/>
    <property type="match status" value="1"/>
</dbReference>
<feature type="transmembrane region" description="Helical" evidence="18">
    <location>
        <begin position="181"/>
        <end position="202"/>
    </location>
</feature>
<feature type="transmembrane region" description="Helical" evidence="18">
    <location>
        <begin position="476"/>
        <end position="494"/>
    </location>
</feature>
<evidence type="ECO:0000313" key="20">
    <source>
        <dbReference type="Proteomes" id="UP000515163"/>
    </source>
</evidence>
<keyword evidence="9" id="KW-0106">Calcium</keyword>
<evidence type="ECO:0000256" key="10">
    <source>
        <dbReference type="ARBA" id="ARBA00022847"/>
    </source>
</evidence>
<evidence type="ECO:0000256" key="9">
    <source>
        <dbReference type="ARBA" id="ARBA00022837"/>
    </source>
</evidence>
<keyword evidence="14" id="KW-0406">Ion transport</keyword>
<dbReference type="GO" id="GO:0005886">
    <property type="term" value="C:plasma membrane"/>
    <property type="evidence" value="ECO:0007669"/>
    <property type="project" value="TreeGrafter"/>
</dbReference>
<organism evidence="20 21">
    <name type="scientific">Actinia tenebrosa</name>
    <name type="common">Australian red waratah sea anemone</name>
    <dbReference type="NCBI Taxonomy" id="6105"/>
    <lineage>
        <taxon>Eukaryota</taxon>
        <taxon>Metazoa</taxon>
        <taxon>Cnidaria</taxon>
        <taxon>Anthozoa</taxon>
        <taxon>Hexacorallia</taxon>
        <taxon>Actiniaria</taxon>
        <taxon>Actiniidae</taxon>
        <taxon>Actinia</taxon>
    </lineage>
</organism>
<dbReference type="InterPro" id="IPR004481">
    <property type="entry name" value="K/Na/Ca-exchanger"/>
</dbReference>
<sequence length="538" mass="60539">MEELVRHERKIALLHLHHHPRPHFFNCTFTKHSVISVLHYNSLFTLEERRNGAVIIHFLISLYCFTALAILCDHYFCASLEKLCKRLRIPTDVAGATFMAAGSSMPTLCIAIASVFMDEGDIGLGTIIGSTMFNILFITAVCGLCAGMVITLHTWPLIRDSFVYVVHLTGLLIVIQDNVVHFYEALLFPLLYSSYVVIMVFNTRLEKLFEKMCGSYCKYFRIHKGMEMVEMEDPRDFMNCNETPKDQDATENIENNVEDKILEEKESQEHETEKRSKHEEEPKSNFEEESEGTSHVHGFKPSSPFHMPEPLLKRSLWFILLPLHAIFYVTMPDCRKKEWESWYPVTFFLSIVWMAMISYVLVWTVSIIGETLSIPECIMGLTLLAAGSSVPDVVSSLVVAKHGMGDMALANCIGSNIFDILCLGLPWFLATTVVHPHSVVLIQSGHIIYTALCLFGTVFITLIAIHLNKWNLDKRLGCVLLFVYLLSLSVAVLLEALPGGPGGHGHEAKLIPHHPGHVPRKGLGHSRHQASANALHST</sequence>
<evidence type="ECO:0000256" key="8">
    <source>
        <dbReference type="ARBA" id="ARBA00022729"/>
    </source>
</evidence>
<evidence type="ECO:0000256" key="4">
    <source>
        <dbReference type="ARBA" id="ARBA00022449"/>
    </source>
</evidence>
<feature type="domain" description="Sodium/calcium exchanger membrane region" evidence="19">
    <location>
        <begin position="59"/>
        <end position="200"/>
    </location>
</feature>
<feature type="transmembrane region" description="Helical" evidence="18">
    <location>
        <begin position="52"/>
        <end position="72"/>
    </location>
</feature>
<keyword evidence="13" id="KW-0915">Sodium</keyword>
<dbReference type="GO" id="GO:0005262">
    <property type="term" value="F:calcium channel activity"/>
    <property type="evidence" value="ECO:0007669"/>
    <property type="project" value="TreeGrafter"/>
</dbReference>
<feature type="domain" description="Sodium/calcium exchanger membrane region" evidence="19">
    <location>
        <begin position="343"/>
        <end position="491"/>
    </location>
</feature>
<evidence type="ECO:0000256" key="7">
    <source>
        <dbReference type="ARBA" id="ARBA00022692"/>
    </source>
</evidence>
<dbReference type="GO" id="GO:0006874">
    <property type="term" value="P:intracellular calcium ion homeostasis"/>
    <property type="evidence" value="ECO:0007669"/>
    <property type="project" value="TreeGrafter"/>
</dbReference>
<keyword evidence="6" id="KW-0109">Calcium transport</keyword>
<feature type="compositionally biased region" description="Basic and acidic residues" evidence="17">
    <location>
        <begin position="261"/>
        <end position="286"/>
    </location>
</feature>
<dbReference type="GO" id="GO:0008273">
    <property type="term" value="F:calcium, potassium:sodium antiporter activity"/>
    <property type="evidence" value="ECO:0007669"/>
    <property type="project" value="TreeGrafter"/>
</dbReference>
<gene>
    <name evidence="21" type="primary">LOC116291183</name>
</gene>
<keyword evidence="11" id="KW-0630">Potassium</keyword>
<dbReference type="PANTHER" id="PTHR10846">
    <property type="entry name" value="SODIUM/POTASSIUM/CALCIUM EXCHANGER"/>
    <property type="match status" value="1"/>
</dbReference>
<keyword evidence="10" id="KW-0769">Symport</keyword>
<keyword evidence="8" id="KW-0732">Signal</keyword>
<keyword evidence="12 18" id="KW-1133">Transmembrane helix</keyword>
<evidence type="ECO:0000256" key="15">
    <source>
        <dbReference type="ARBA" id="ARBA00023136"/>
    </source>
</evidence>
<dbReference type="PANTHER" id="PTHR10846:SF73">
    <property type="entry name" value="SODIUM_CALCIUM EXCHANGER MEMBRANE REGION DOMAIN-CONTAINING PROTEIN"/>
    <property type="match status" value="1"/>
</dbReference>
<keyword evidence="5" id="KW-0633">Potassium transport</keyword>
<accession>A0A6P8HGV2</accession>
<dbReference type="InterPro" id="IPR004837">
    <property type="entry name" value="NaCa_Exmemb"/>
</dbReference>
<reference evidence="21" key="1">
    <citation type="submission" date="2025-08" db="UniProtKB">
        <authorList>
            <consortium name="RefSeq"/>
        </authorList>
    </citation>
    <scope>IDENTIFICATION</scope>
    <source>
        <tissue evidence="21">Tentacle</tissue>
    </source>
</reference>
<feature type="transmembrane region" description="Helical" evidence="18">
    <location>
        <begin position="157"/>
        <end position="175"/>
    </location>
</feature>
<evidence type="ECO:0000313" key="21">
    <source>
        <dbReference type="RefSeq" id="XP_031554173.1"/>
    </source>
</evidence>
<evidence type="ECO:0000256" key="6">
    <source>
        <dbReference type="ARBA" id="ARBA00022568"/>
    </source>
</evidence>
<protein>
    <submittedName>
        <fullName evidence="21">Sodium/potassium/calcium exchanger 3-like</fullName>
    </submittedName>
</protein>
<evidence type="ECO:0000256" key="16">
    <source>
        <dbReference type="ARBA" id="ARBA00023201"/>
    </source>
</evidence>
<evidence type="ECO:0000259" key="19">
    <source>
        <dbReference type="Pfam" id="PF01699"/>
    </source>
</evidence>
<feature type="transmembrane region" description="Helical" evidence="18">
    <location>
        <begin position="122"/>
        <end position="150"/>
    </location>
</feature>
<dbReference type="FunFam" id="1.20.1420.30:FF:000009">
    <property type="entry name" value="sodium/potassium/calcium exchanger 5 isoform X2"/>
    <property type="match status" value="1"/>
</dbReference>
<evidence type="ECO:0000256" key="3">
    <source>
        <dbReference type="ARBA" id="ARBA00022448"/>
    </source>
</evidence>
<keyword evidence="3" id="KW-0813">Transport</keyword>
<dbReference type="Pfam" id="PF01699">
    <property type="entry name" value="Na_Ca_ex"/>
    <property type="match status" value="2"/>
</dbReference>
<dbReference type="GeneID" id="116291183"/>
<dbReference type="InterPro" id="IPR044880">
    <property type="entry name" value="NCX_ion-bd_dom_sf"/>
</dbReference>
<keyword evidence="4" id="KW-0050">Antiport</keyword>
<evidence type="ECO:0000256" key="12">
    <source>
        <dbReference type="ARBA" id="ARBA00022989"/>
    </source>
</evidence>
<evidence type="ECO:0000256" key="1">
    <source>
        <dbReference type="ARBA" id="ARBA00004141"/>
    </source>
</evidence>
<keyword evidence="20" id="KW-1185">Reference proteome</keyword>
<evidence type="ECO:0000256" key="2">
    <source>
        <dbReference type="ARBA" id="ARBA00005364"/>
    </source>
</evidence>
<feature type="transmembrane region" description="Helical" evidence="18">
    <location>
        <begin position="93"/>
        <end position="116"/>
    </location>
</feature>
<keyword evidence="15 18" id="KW-0472">Membrane</keyword>
<evidence type="ECO:0000256" key="17">
    <source>
        <dbReference type="SAM" id="MobiDB-lite"/>
    </source>
</evidence>
<feature type="transmembrane region" description="Helical" evidence="18">
    <location>
        <begin position="408"/>
        <end position="429"/>
    </location>
</feature>
<dbReference type="InParanoid" id="A0A6P8HGV2"/>
<dbReference type="KEGG" id="aten:116291183"/>
<feature type="transmembrane region" description="Helical" evidence="18">
    <location>
        <begin position="342"/>
        <end position="365"/>
    </location>
</feature>
<dbReference type="RefSeq" id="XP_031554173.1">
    <property type="nucleotide sequence ID" value="XM_031698313.1"/>
</dbReference>
<dbReference type="GO" id="GO:0015293">
    <property type="term" value="F:symporter activity"/>
    <property type="evidence" value="ECO:0007669"/>
    <property type="project" value="UniProtKB-KW"/>
</dbReference>
<dbReference type="OrthoDB" id="2127281at2759"/>
<keyword evidence="7 18" id="KW-0812">Transmembrane</keyword>
<evidence type="ECO:0000256" key="14">
    <source>
        <dbReference type="ARBA" id="ARBA00023065"/>
    </source>
</evidence>
<feature type="region of interest" description="Disordered" evidence="17">
    <location>
        <begin position="261"/>
        <end position="301"/>
    </location>
</feature>
<evidence type="ECO:0000256" key="18">
    <source>
        <dbReference type="SAM" id="Phobius"/>
    </source>
</evidence>
<evidence type="ECO:0000256" key="5">
    <source>
        <dbReference type="ARBA" id="ARBA00022538"/>
    </source>
</evidence>
<keyword evidence="16" id="KW-0739">Sodium transport</keyword>
<comment type="subcellular location">
    <subcellularLocation>
        <location evidence="1">Membrane</location>
        <topology evidence="1">Multi-pass membrane protein</topology>
    </subcellularLocation>
</comment>
<dbReference type="AlphaFoldDB" id="A0A6P8HGV2"/>
<dbReference type="Gene3D" id="1.20.1420.30">
    <property type="entry name" value="NCX, central ion-binding region"/>
    <property type="match status" value="2"/>
</dbReference>
<name>A0A6P8HGV2_ACTTE</name>
<comment type="similarity">
    <text evidence="2">Belongs to the Ca(2+):cation antiporter (CaCA) (TC 2.A.19) family. SLC24A subfamily.</text>
</comment>
<evidence type="ECO:0000256" key="13">
    <source>
        <dbReference type="ARBA" id="ARBA00023053"/>
    </source>
</evidence>
<evidence type="ECO:0000256" key="11">
    <source>
        <dbReference type="ARBA" id="ARBA00022958"/>
    </source>
</evidence>
<feature type="transmembrane region" description="Helical" evidence="18">
    <location>
        <begin position="441"/>
        <end position="464"/>
    </location>
</feature>
<dbReference type="Proteomes" id="UP000515163">
    <property type="component" value="Unplaced"/>
</dbReference>